<evidence type="ECO:0008006" key="3">
    <source>
        <dbReference type="Google" id="ProtNLM"/>
    </source>
</evidence>
<protein>
    <recommendedName>
        <fullName evidence="3">ABM domain-containing protein</fullName>
    </recommendedName>
</protein>
<dbReference type="AlphaFoldDB" id="A0A0R1TJU6"/>
<reference evidence="1 2" key="1">
    <citation type="journal article" date="2015" name="Genome Announc.">
        <title>Expanding the biotechnology potential of lactobacilli through comparative genomics of 213 strains and associated genera.</title>
        <authorList>
            <person name="Sun Z."/>
            <person name="Harris H.M."/>
            <person name="McCann A."/>
            <person name="Guo C."/>
            <person name="Argimon S."/>
            <person name="Zhang W."/>
            <person name="Yang X."/>
            <person name="Jeffery I.B."/>
            <person name="Cooney J.C."/>
            <person name="Kagawa T.F."/>
            <person name="Liu W."/>
            <person name="Song Y."/>
            <person name="Salvetti E."/>
            <person name="Wrobel A."/>
            <person name="Rasinkangas P."/>
            <person name="Parkhill J."/>
            <person name="Rea M.C."/>
            <person name="O'Sullivan O."/>
            <person name="Ritari J."/>
            <person name="Douillard F.P."/>
            <person name="Paul Ross R."/>
            <person name="Yang R."/>
            <person name="Briner A.E."/>
            <person name="Felis G.E."/>
            <person name="de Vos W.M."/>
            <person name="Barrangou R."/>
            <person name="Klaenhammer T.R."/>
            <person name="Caufield P.W."/>
            <person name="Cui Y."/>
            <person name="Zhang H."/>
            <person name="O'Toole P.W."/>
        </authorList>
    </citation>
    <scope>NUCLEOTIDE SEQUENCE [LARGE SCALE GENOMIC DNA]</scope>
    <source>
        <strain evidence="1 2">DSM 15833</strain>
    </source>
</reference>
<proteinExistence type="predicted"/>
<dbReference type="EMBL" id="AZFH01000067">
    <property type="protein sequence ID" value="KRL80244.1"/>
    <property type="molecule type" value="Genomic_DNA"/>
</dbReference>
<dbReference type="STRING" id="1423740.FC36_GL000080"/>
<comment type="caution">
    <text evidence="1">The sequence shown here is derived from an EMBL/GenBank/DDBJ whole genome shotgun (WGS) entry which is preliminary data.</text>
</comment>
<gene>
    <name evidence="1" type="ORF">FC36_GL000080</name>
</gene>
<organism evidence="1 2">
    <name type="scientific">Ligilactobacillus equi DSM 15833 = JCM 10991</name>
    <dbReference type="NCBI Taxonomy" id="1423740"/>
    <lineage>
        <taxon>Bacteria</taxon>
        <taxon>Bacillati</taxon>
        <taxon>Bacillota</taxon>
        <taxon>Bacilli</taxon>
        <taxon>Lactobacillales</taxon>
        <taxon>Lactobacillaceae</taxon>
        <taxon>Ligilactobacillus</taxon>
    </lineage>
</organism>
<evidence type="ECO:0000313" key="2">
    <source>
        <dbReference type="Proteomes" id="UP000051048"/>
    </source>
</evidence>
<sequence length="165" mass="19407">MSFREIHYTFGPETTLREIQKKYSERQMILYRSVSTESRFMLLDVSGKESIFKGGLSYQVYQKFNFTTSNWDALLEMRYLTLDNEEQKVFHSIVDSWDRKDARPFGLDSTIITKSEKHNFEYMMLNFWEGEEDFMDWDNATDNALAKFGHAGNKGALVTVYKKVG</sequence>
<dbReference type="PATRIC" id="fig|1423740.3.peg.85"/>
<name>A0A0R1TJU6_9LACO</name>
<dbReference type="OrthoDB" id="2157140at2"/>
<dbReference type="Gene3D" id="3.30.70.100">
    <property type="match status" value="1"/>
</dbReference>
<dbReference type="RefSeq" id="WP_023860347.1">
    <property type="nucleotide sequence ID" value="NZ_AZFH01000067.1"/>
</dbReference>
<accession>A0A0R1TJU6</accession>
<evidence type="ECO:0000313" key="1">
    <source>
        <dbReference type="EMBL" id="KRL80244.1"/>
    </source>
</evidence>
<dbReference type="Proteomes" id="UP000051048">
    <property type="component" value="Unassembled WGS sequence"/>
</dbReference>